<reference evidence="2" key="1">
    <citation type="submission" date="2017-09" db="EMBL/GenBank/DDBJ databases">
        <title>Depth-based differentiation of microbial function through sediment-hosted aquifers and enrichment of novel symbionts in the deep terrestrial subsurface.</title>
        <authorList>
            <person name="Probst A.J."/>
            <person name="Ladd B."/>
            <person name="Jarett J.K."/>
            <person name="Geller-Mcgrath D.E."/>
            <person name="Sieber C.M.K."/>
            <person name="Emerson J.B."/>
            <person name="Anantharaman K."/>
            <person name="Thomas B.C."/>
            <person name="Malmstrom R."/>
            <person name="Stieglmeier M."/>
            <person name="Klingl A."/>
            <person name="Woyke T."/>
            <person name="Ryan C.M."/>
            <person name="Banfield J.F."/>
        </authorList>
    </citation>
    <scope>NUCLEOTIDE SEQUENCE [LARGE SCALE GENOMIC DNA]</scope>
</reference>
<gene>
    <name evidence="1" type="ORF">COU01_00335</name>
</gene>
<sequence>MLKYVVSEDLELVLKQLVTVNGFSLPSEDTIADLRSGLKWQLQKIFGINAVEVITAAHIRDGIREMVEQSDLAPVSLDRLYMQCERHIDMTRSVDTTLHDCGEIERYDSAPLTAQVQALTTQGIREITLVDDVIFSGNGIMRLIELCAAHSIAVRAVIAGIVIGEGEQKITARGIPVHATYRYPAVIDEICERDFYAGLPLSGRHVVAQSHNTGAPYFFPFGKPCEWASVPPEHADAFSQFCLRQNVTLWRAIEEASHATVKCGDLPRLPFGAPCNSNPFVSYLESLIR</sequence>
<evidence type="ECO:0000313" key="2">
    <source>
        <dbReference type="Proteomes" id="UP000228510"/>
    </source>
</evidence>
<protein>
    <recommendedName>
        <fullName evidence="3">Phosphoribosyltransferase domain-containing protein</fullName>
    </recommendedName>
</protein>
<dbReference type="SUPFAM" id="SSF53271">
    <property type="entry name" value="PRTase-like"/>
    <property type="match status" value="1"/>
</dbReference>
<dbReference type="Gene3D" id="3.40.50.2020">
    <property type="match status" value="1"/>
</dbReference>
<dbReference type="EMBL" id="PFAT01000003">
    <property type="protein sequence ID" value="PIR92706.1"/>
    <property type="molecule type" value="Genomic_DNA"/>
</dbReference>
<dbReference type="InterPro" id="IPR029057">
    <property type="entry name" value="PRTase-like"/>
</dbReference>
<evidence type="ECO:0000313" key="1">
    <source>
        <dbReference type="EMBL" id="PIR92706.1"/>
    </source>
</evidence>
<proteinExistence type="predicted"/>
<evidence type="ECO:0008006" key="3">
    <source>
        <dbReference type="Google" id="ProtNLM"/>
    </source>
</evidence>
<name>A0A2H0V0S2_9BACT</name>
<comment type="caution">
    <text evidence="1">The sequence shown here is derived from an EMBL/GenBank/DDBJ whole genome shotgun (WGS) entry which is preliminary data.</text>
</comment>
<organism evidence="1 2">
    <name type="scientific">Candidatus Falkowbacteria bacterium CG10_big_fil_rev_8_21_14_0_10_44_15</name>
    <dbReference type="NCBI Taxonomy" id="1974569"/>
    <lineage>
        <taxon>Bacteria</taxon>
        <taxon>Candidatus Falkowiibacteriota</taxon>
    </lineage>
</organism>
<accession>A0A2H0V0S2</accession>
<dbReference type="Proteomes" id="UP000228510">
    <property type="component" value="Unassembled WGS sequence"/>
</dbReference>
<dbReference type="AlphaFoldDB" id="A0A2H0V0S2"/>